<dbReference type="SMART" id="SM00530">
    <property type="entry name" value="HTH_XRE"/>
    <property type="match status" value="1"/>
</dbReference>
<evidence type="ECO:0000259" key="1">
    <source>
        <dbReference type="PROSITE" id="PS50943"/>
    </source>
</evidence>
<evidence type="ECO:0000313" key="2">
    <source>
        <dbReference type="EMBL" id="GAA4944759.1"/>
    </source>
</evidence>
<dbReference type="Proteomes" id="UP001500466">
    <property type="component" value="Unassembled WGS sequence"/>
</dbReference>
<dbReference type="InterPro" id="IPR010982">
    <property type="entry name" value="Lambda_DNA-bd_dom_sf"/>
</dbReference>
<dbReference type="InterPro" id="IPR001387">
    <property type="entry name" value="Cro/C1-type_HTH"/>
</dbReference>
<organism evidence="2 3">
    <name type="scientific">Yinghuangia aomiensis</name>
    <dbReference type="NCBI Taxonomy" id="676205"/>
    <lineage>
        <taxon>Bacteria</taxon>
        <taxon>Bacillati</taxon>
        <taxon>Actinomycetota</taxon>
        <taxon>Actinomycetes</taxon>
        <taxon>Kitasatosporales</taxon>
        <taxon>Streptomycetaceae</taxon>
        <taxon>Yinghuangia</taxon>
    </lineage>
</organism>
<accession>A0ABP9GKC3</accession>
<dbReference type="Pfam" id="PF19054">
    <property type="entry name" value="DUF5753"/>
    <property type="match status" value="1"/>
</dbReference>
<comment type="caution">
    <text evidence="2">The sequence shown here is derived from an EMBL/GenBank/DDBJ whole genome shotgun (WGS) entry which is preliminary data.</text>
</comment>
<dbReference type="PROSITE" id="PS50943">
    <property type="entry name" value="HTH_CROC1"/>
    <property type="match status" value="1"/>
</dbReference>
<reference evidence="3" key="1">
    <citation type="journal article" date="2019" name="Int. J. Syst. Evol. Microbiol.">
        <title>The Global Catalogue of Microorganisms (GCM) 10K type strain sequencing project: providing services to taxonomists for standard genome sequencing and annotation.</title>
        <authorList>
            <consortium name="The Broad Institute Genomics Platform"/>
            <consortium name="The Broad Institute Genome Sequencing Center for Infectious Disease"/>
            <person name="Wu L."/>
            <person name="Ma J."/>
        </authorList>
    </citation>
    <scope>NUCLEOTIDE SEQUENCE [LARGE SCALE GENOMIC DNA]</scope>
    <source>
        <strain evidence="3">JCM 17986</strain>
    </source>
</reference>
<dbReference type="CDD" id="cd00093">
    <property type="entry name" value="HTH_XRE"/>
    <property type="match status" value="1"/>
</dbReference>
<sequence>MADQDDGVRFLRSFGRQLRILREAAGLSRAELGARLGYGEDQITSIELGRRIARPEAIDRADEVLNTGGLLGVMKEEVEQARYPAFFRDAARLEGDAVERCCYAVHVVDGLLQTEGYVRALLRMRRPVLAEETIEQRVAARLDRQKVLTKTPLPLFSFVLEESVLRRRLGGAAVLRDQLRQIVEVGRLRNVEVQVMPLDREDNAGVDGEFLLITRNGGQHVGYVEAQGRSVLVNRREETAALAARYGIIRAQALTPHESLAFIESLMGDL</sequence>
<dbReference type="Pfam" id="PF13560">
    <property type="entry name" value="HTH_31"/>
    <property type="match status" value="1"/>
</dbReference>
<dbReference type="RefSeq" id="WP_345673129.1">
    <property type="nucleotide sequence ID" value="NZ_BAABHS010000001.1"/>
</dbReference>
<name>A0ABP9GKC3_9ACTN</name>
<dbReference type="InterPro" id="IPR043917">
    <property type="entry name" value="DUF5753"/>
</dbReference>
<proteinExistence type="predicted"/>
<dbReference type="SUPFAM" id="SSF47413">
    <property type="entry name" value="lambda repressor-like DNA-binding domains"/>
    <property type="match status" value="1"/>
</dbReference>
<protein>
    <submittedName>
        <fullName evidence="2">Helix-turn-helix transcriptional regulator</fullName>
    </submittedName>
</protein>
<keyword evidence="3" id="KW-1185">Reference proteome</keyword>
<feature type="domain" description="HTH cro/C1-type" evidence="1">
    <location>
        <begin position="18"/>
        <end position="71"/>
    </location>
</feature>
<evidence type="ECO:0000313" key="3">
    <source>
        <dbReference type="Proteomes" id="UP001500466"/>
    </source>
</evidence>
<dbReference type="Gene3D" id="1.10.260.40">
    <property type="entry name" value="lambda repressor-like DNA-binding domains"/>
    <property type="match status" value="1"/>
</dbReference>
<gene>
    <name evidence="2" type="ORF">GCM10023205_00440</name>
</gene>
<dbReference type="EMBL" id="BAABHS010000001">
    <property type="protein sequence ID" value="GAA4944759.1"/>
    <property type="molecule type" value="Genomic_DNA"/>
</dbReference>